<keyword evidence="6 8" id="KW-0472">Membrane</keyword>
<proteinExistence type="predicted"/>
<keyword evidence="5 7" id="KW-0040">ANK repeat</keyword>
<keyword evidence="3" id="KW-0677">Repeat</keyword>
<dbReference type="Gene3D" id="1.25.40.20">
    <property type="entry name" value="Ankyrin repeat-containing domain"/>
    <property type="match status" value="2"/>
</dbReference>
<dbReference type="InterPro" id="IPR001594">
    <property type="entry name" value="Palmitoyltrfase_DHHC"/>
</dbReference>
<dbReference type="Proteomes" id="UP000275408">
    <property type="component" value="Unassembled WGS sequence"/>
</dbReference>
<dbReference type="Pfam" id="PF01529">
    <property type="entry name" value="DHHC"/>
    <property type="match status" value="1"/>
</dbReference>
<organism evidence="10 11">
    <name type="scientific">Pocillopora damicornis</name>
    <name type="common">Cauliflower coral</name>
    <name type="synonym">Millepora damicornis</name>
    <dbReference type="NCBI Taxonomy" id="46731"/>
    <lineage>
        <taxon>Eukaryota</taxon>
        <taxon>Metazoa</taxon>
        <taxon>Cnidaria</taxon>
        <taxon>Anthozoa</taxon>
        <taxon>Hexacorallia</taxon>
        <taxon>Scleractinia</taxon>
        <taxon>Astrocoeniina</taxon>
        <taxon>Pocilloporidae</taxon>
        <taxon>Pocillopora</taxon>
    </lineage>
</organism>
<comment type="caution">
    <text evidence="10">The sequence shown here is derived from an EMBL/GenBank/DDBJ whole genome shotgun (WGS) entry which is preliminary data.</text>
</comment>
<keyword evidence="4 8" id="KW-1133">Transmembrane helix</keyword>
<dbReference type="Pfam" id="PF00023">
    <property type="entry name" value="Ank"/>
    <property type="match status" value="1"/>
</dbReference>
<comment type="subcellular location">
    <subcellularLocation>
        <location evidence="1">Membrane</location>
        <topology evidence="1">Multi-pass membrane protein</topology>
    </subcellularLocation>
</comment>
<dbReference type="PROSITE" id="PS50297">
    <property type="entry name" value="ANK_REP_REGION"/>
    <property type="match status" value="3"/>
</dbReference>
<feature type="transmembrane region" description="Helical" evidence="8">
    <location>
        <begin position="266"/>
        <end position="286"/>
    </location>
</feature>
<feature type="repeat" description="ANK" evidence="7">
    <location>
        <begin position="153"/>
        <end position="185"/>
    </location>
</feature>
<dbReference type="PANTHER" id="PTHR24161:SF17">
    <property type="entry name" value="PALMITOYLTRANSFERASE"/>
    <property type="match status" value="1"/>
</dbReference>
<feature type="transmembrane region" description="Helical" evidence="8">
    <location>
        <begin position="1152"/>
        <end position="1172"/>
    </location>
</feature>
<dbReference type="SUPFAM" id="SSF51126">
    <property type="entry name" value="Pectin lyase-like"/>
    <property type="match status" value="1"/>
</dbReference>
<dbReference type="EMBL" id="RCHS01001028">
    <property type="protein sequence ID" value="RMX55588.1"/>
    <property type="molecule type" value="Genomic_DNA"/>
</dbReference>
<dbReference type="InterPro" id="IPR036770">
    <property type="entry name" value="Ankyrin_rpt-contain_sf"/>
</dbReference>
<feature type="transmembrane region" description="Helical" evidence="8">
    <location>
        <begin position="1470"/>
        <end position="1489"/>
    </location>
</feature>
<feature type="transmembrane region" description="Helical" evidence="8">
    <location>
        <begin position="1235"/>
        <end position="1254"/>
    </location>
</feature>
<protein>
    <recommendedName>
        <fullName evidence="9">Palmitoyltransferase DHHC domain-containing protein</fullName>
    </recommendedName>
</protein>
<evidence type="ECO:0000256" key="5">
    <source>
        <dbReference type="ARBA" id="ARBA00023043"/>
    </source>
</evidence>
<feature type="transmembrane region" description="Helical" evidence="8">
    <location>
        <begin position="427"/>
        <end position="451"/>
    </location>
</feature>
<reference evidence="10 11" key="1">
    <citation type="journal article" date="2018" name="Sci. Rep.">
        <title>Comparative analysis of the Pocillopora damicornis genome highlights role of immune system in coral evolution.</title>
        <authorList>
            <person name="Cunning R."/>
            <person name="Bay R.A."/>
            <person name="Gillette P."/>
            <person name="Baker A.C."/>
            <person name="Traylor-Knowles N."/>
        </authorList>
    </citation>
    <scope>NUCLEOTIDE SEQUENCE [LARGE SCALE GENOMIC DNA]</scope>
    <source>
        <strain evidence="10">RSMAS</strain>
        <tissue evidence="10">Whole animal</tissue>
    </source>
</reference>
<feature type="repeat" description="ANK" evidence="7">
    <location>
        <begin position="120"/>
        <end position="152"/>
    </location>
</feature>
<evidence type="ECO:0000313" key="11">
    <source>
        <dbReference type="Proteomes" id="UP000275408"/>
    </source>
</evidence>
<dbReference type="PROSITE" id="PS50216">
    <property type="entry name" value="DHHC"/>
    <property type="match status" value="1"/>
</dbReference>
<dbReference type="InterPro" id="IPR002110">
    <property type="entry name" value="Ankyrin_rpt"/>
</dbReference>
<keyword evidence="11" id="KW-1185">Reference proteome</keyword>
<accession>A0A3M6UQE8</accession>
<dbReference type="GO" id="GO:0016409">
    <property type="term" value="F:palmitoyltransferase activity"/>
    <property type="evidence" value="ECO:0007669"/>
    <property type="project" value="InterPro"/>
</dbReference>
<evidence type="ECO:0000256" key="1">
    <source>
        <dbReference type="ARBA" id="ARBA00004141"/>
    </source>
</evidence>
<dbReference type="SUPFAM" id="SSF48403">
    <property type="entry name" value="Ankyrin repeat"/>
    <property type="match status" value="1"/>
</dbReference>
<evidence type="ECO:0000256" key="8">
    <source>
        <dbReference type="SAM" id="Phobius"/>
    </source>
</evidence>
<feature type="transmembrane region" description="Helical" evidence="8">
    <location>
        <begin position="1439"/>
        <end position="1458"/>
    </location>
</feature>
<gene>
    <name evidence="10" type="ORF">pdam_00001686</name>
</gene>
<name>A0A3M6UQE8_POCDA</name>
<feature type="repeat" description="ANK" evidence="7">
    <location>
        <begin position="186"/>
        <end position="218"/>
    </location>
</feature>
<feature type="transmembrane region" description="Helical" evidence="8">
    <location>
        <begin position="398"/>
        <end position="421"/>
    </location>
</feature>
<evidence type="ECO:0000256" key="6">
    <source>
        <dbReference type="ARBA" id="ARBA00023136"/>
    </source>
</evidence>
<dbReference type="OrthoDB" id="163438at2759"/>
<evidence type="ECO:0000259" key="9">
    <source>
        <dbReference type="Pfam" id="PF01529"/>
    </source>
</evidence>
<feature type="transmembrane region" description="Helical" evidence="8">
    <location>
        <begin position="292"/>
        <end position="312"/>
    </location>
</feature>
<dbReference type="PANTHER" id="PTHR24161">
    <property type="entry name" value="ANK_REP_REGION DOMAIN-CONTAINING PROTEIN-RELATED"/>
    <property type="match status" value="1"/>
</dbReference>
<feature type="repeat" description="ANK" evidence="7">
    <location>
        <begin position="52"/>
        <end position="84"/>
    </location>
</feature>
<dbReference type="STRING" id="46731.A0A3M6UQE8"/>
<feature type="transmembrane region" description="Helical" evidence="8">
    <location>
        <begin position="1318"/>
        <end position="1341"/>
    </location>
</feature>
<dbReference type="PROSITE" id="PS50088">
    <property type="entry name" value="ANK_REPEAT"/>
    <property type="match status" value="5"/>
</dbReference>
<feature type="domain" description="Palmitoyltransferase DHHC" evidence="9">
    <location>
        <begin position="352"/>
        <end position="449"/>
    </location>
</feature>
<dbReference type="GO" id="GO:0000139">
    <property type="term" value="C:Golgi membrane"/>
    <property type="evidence" value="ECO:0007669"/>
    <property type="project" value="TreeGrafter"/>
</dbReference>
<dbReference type="SMART" id="SM00248">
    <property type="entry name" value="ANK"/>
    <property type="match status" value="6"/>
</dbReference>
<feature type="repeat" description="ANK" evidence="7">
    <location>
        <begin position="87"/>
        <end position="119"/>
    </location>
</feature>
<feature type="transmembrane region" description="Helical" evidence="8">
    <location>
        <begin position="1402"/>
        <end position="1418"/>
    </location>
</feature>
<evidence type="ECO:0000256" key="3">
    <source>
        <dbReference type="ARBA" id="ARBA00022737"/>
    </source>
</evidence>
<dbReference type="PRINTS" id="PR01415">
    <property type="entry name" value="ANKYRIN"/>
</dbReference>
<feature type="transmembrane region" description="Helical" evidence="8">
    <location>
        <begin position="1266"/>
        <end position="1285"/>
    </location>
</feature>
<evidence type="ECO:0000256" key="2">
    <source>
        <dbReference type="ARBA" id="ARBA00022692"/>
    </source>
</evidence>
<dbReference type="InterPro" id="IPR011050">
    <property type="entry name" value="Pectin_lyase_fold/virulence"/>
</dbReference>
<evidence type="ECO:0000313" key="10">
    <source>
        <dbReference type="EMBL" id="RMX55588.1"/>
    </source>
</evidence>
<dbReference type="Pfam" id="PF12796">
    <property type="entry name" value="Ank_2"/>
    <property type="match status" value="1"/>
</dbReference>
<evidence type="ECO:0000256" key="7">
    <source>
        <dbReference type="PROSITE-ProRule" id="PRU00023"/>
    </source>
</evidence>
<keyword evidence="2 8" id="KW-0812">Transmembrane</keyword>
<evidence type="ECO:0000256" key="4">
    <source>
        <dbReference type="ARBA" id="ARBA00022989"/>
    </source>
</evidence>
<sequence>MAGDEKESKECENHENCKPIDIFEAAQCGDSRMCRELVAQHGVKILSTHDSHGHTPLHWAALGGYSEVIKFFINCGVEVNQQSRSDYGPYPIHWACVNGHILCVDLLLQNGASIDCTDNKGCTPLIITAQYGKAMLAGYLMGKGAKIFLTDHEGDNALHWACFKGHSEVVQLLLYSGFDPKQKDRFSQTPLHLACLSGDLLTVEHIVDMDVVLDAVDSNNKTPLRLAMGRDHKEIVHYLQSKLNRLVSCHIRDIVFGPPGRSRGALLFYLGNLFLWGYPVYFFYVVPVSWDILPWAHYLFIFLNITMWWALYYANSRDPGFLPCHSPDYDMALKQVPFYEEWQVRTGQNPLENLCHTCRLVRPLRAKHCRICNRCVKHFDHHCPYINNCVGLNNRGPFFIFVSCVAWCSFITVYFAIVMLHLYGFSWIFLLGLLQFIVVSVLMGALFIFVCEKVNFERVTLQKCGRLHNISHRSPFSGEFKAALFAKKCTNLRISEVEISFSVDYAVTLFNVEAFVSLINSVFADNRGSKESYSNATTEHDSLVRKLWLGGGVKVILNREDSDTAVNVTPVEHASYKGKSHYLIYNCSFSRNGILVSNYVKTQESLLQHRRLEFGSGLSVYLKEYSRNATINITACRFVDNRASIGGGLRVELDVHTEKHSFIIADTIFLSNKVMLNGGGAYIANLQSHDNTLIVFNITNCSFIDNVADEGGGVSLHGTLIQLHYLQSSAIHFFFHRCTWHSNTGNWGAAMYLFSNHVIEDHFESRVLFSVQIDGDTRFESNNAKQSGALYSERVPLIFKDTTNFRRNEKTAVVLDGSTLLGYGHVEFANNLGYNGGALKIYGSSEIVAYPNANITFVENTCENEGGALCIMNSKPLPSPCVFRFVDNVNISVIFKDNKAVRGNSIFVSTLRNVCVYDGKSILEMANKTKLNLAEIATDPVDIQYNQTDWVVAPGEVFNPTVRVLDEVHNHLQGTCDVVITSVTPSGKRLDRSSLFRITNASLSGIRLVGEQGSNYSVVLSCFGGKQEVEIKGAFRTCYPGFHFSPETSTCVCMKPTAETRGISRCDSDGKTVWVKQGYWAGVVDGKFVTYVCPTGHCNSDLLKLKEYRYLKSHMCGEGRDQESILCGQCKENYSSSLGGDSCKLGCTNWHLLLLIPFGISFLVVVMLILIVDLDAFTGCLNAWLFSYHVMKLLTPENFEFNPFTEFLISLSSAKVEFGGNLCVAERLDEVDKLMLMYTVPLFCMLMIILLSKFVRRFPNCCLSRLVTAPFRGVCTILVFCYTDTTNISLNILRFAKFESRTVVFHNGDIECFHGKHIFYGITALAFITVFVIPFPLILIFRPYLTKYLRPVLNLSQWNPYFDTLQRCFKDRYRWCAGFYFISRLGILLIYTFVPMGPVKKLLLAIVCILNLLIFAFLRPYREACDEEEMGNSYSCMNILDVSLLTALCFISVFSIPFDNSDAAAQEDKWFFTTALDILSFTPVLMLTMSQISTNLTTNERINKKRYAYLRGPSGIFLNPFDRGCLKNWLEYFHWVEPFDKKPNLLYNV</sequence>
<feature type="transmembrane region" description="Helical" evidence="8">
    <location>
        <begin position="1375"/>
        <end position="1396"/>
    </location>
</feature>